<accession>A0A146MDP3</accession>
<dbReference type="PRINTS" id="PR01217">
    <property type="entry name" value="PRICHEXTENSN"/>
</dbReference>
<feature type="compositionally biased region" description="Pro residues" evidence="21">
    <location>
        <begin position="43"/>
        <end position="52"/>
    </location>
</feature>
<feature type="compositionally biased region" description="Low complexity" evidence="21">
    <location>
        <begin position="53"/>
        <end position="66"/>
    </location>
</feature>
<keyword evidence="11 20" id="KW-0472">Membrane</keyword>
<evidence type="ECO:0000256" key="8">
    <source>
        <dbReference type="ARBA" id="ARBA00022753"/>
    </source>
</evidence>
<proteinExistence type="inferred from homology"/>
<sequence>MNKLIFPLLISAAFITVHVYGDSVNIHDVPPEPPTNITTSKPTVPPTTPPPTTTEITTVTTSTTPKPTSPTTPKPTSPTTPKPTSPEPPTPAPTPAPLPPNPSDPTKGIWNVTYPGSNVTCIRIQFAMQILVPYFHTAQNKTVNTTVNVPDTAALLKGDCGEKEDIVLQWISKGNASENITFNFGQNASAKIYMVQNIQIYIVPDSERFPGIENKTVIILNHNIEEFKTTLLK</sequence>
<dbReference type="InterPro" id="IPR048528">
    <property type="entry name" value="Lamp2-like_luminal"/>
</dbReference>
<name>A0A146MDP3_LYGHE</name>
<comment type="caution">
    <text evidence="20">Lacks conserved residue(s) required for the propagation of feature annotation.</text>
</comment>
<dbReference type="GO" id="GO:0031902">
    <property type="term" value="C:late endosome membrane"/>
    <property type="evidence" value="ECO:0007669"/>
    <property type="project" value="TreeGrafter"/>
</dbReference>
<feature type="domain" description="Lysosome-associated membrane glycoprotein 2-like luminal" evidence="23">
    <location>
        <begin position="105"/>
        <end position="231"/>
    </location>
</feature>
<evidence type="ECO:0000256" key="13">
    <source>
        <dbReference type="ARBA" id="ARBA00023273"/>
    </source>
</evidence>
<evidence type="ECO:0000256" key="17">
    <source>
        <dbReference type="ARBA" id="ARBA00060492"/>
    </source>
</evidence>
<evidence type="ECO:0000256" key="19">
    <source>
        <dbReference type="ARBA" id="ARBA00076257"/>
    </source>
</evidence>
<dbReference type="Pfam" id="PF01299">
    <property type="entry name" value="Lamp2-like_luminal"/>
    <property type="match status" value="1"/>
</dbReference>
<evidence type="ECO:0000256" key="14">
    <source>
        <dbReference type="ARBA" id="ARBA00023329"/>
    </source>
</evidence>
<evidence type="ECO:0000313" key="24">
    <source>
        <dbReference type="EMBL" id="JAQ17873.1"/>
    </source>
</evidence>
<dbReference type="EMBL" id="GDHC01000756">
    <property type="protein sequence ID" value="JAQ17873.1"/>
    <property type="molecule type" value="Transcribed_RNA"/>
</dbReference>
<dbReference type="GO" id="GO:0005765">
    <property type="term" value="C:lysosomal membrane"/>
    <property type="evidence" value="ECO:0007669"/>
    <property type="project" value="TreeGrafter"/>
</dbReference>
<protein>
    <recommendedName>
        <fullName evidence="18">Lysosome-associated membrane glycoprotein 5</fullName>
    </recommendedName>
    <alternativeName>
        <fullName evidence="19">Lysosome-associated membrane protein 5</fullName>
    </alternativeName>
</protein>
<feature type="chain" id="PRO_5007527844" description="Lysosome-associated membrane glycoprotein 5" evidence="22">
    <location>
        <begin position="22"/>
        <end position="233"/>
    </location>
</feature>
<comment type="similarity">
    <text evidence="5 20">Belongs to the LAMP family.</text>
</comment>
<evidence type="ECO:0000256" key="9">
    <source>
        <dbReference type="ARBA" id="ARBA00022989"/>
    </source>
</evidence>
<keyword evidence="12" id="KW-0325">Glycoprotein</keyword>
<gene>
    <name evidence="24" type="ORF">g.23041</name>
</gene>
<dbReference type="Gene3D" id="2.40.160.110">
    <property type="match status" value="1"/>
</dbReference>
<feature type="region of interest" description="Disordered" evidence="21">
    <location>
        <begin position="30"/>
        <end position="109"/>
    </location>
</feature>
<evidence type="ECO:0000256" key="12">
    <source>
        <dbReference type="ARBA" id="ARBA00023180"/>
    </source>
</evidence>
<keyword evidence="7 22" id="KW-0732">Signal</keyword>
<dbReference type="InterPro" id="IPR002000">
    <property type="entry name" value="Lysosome-assoc_membr_glycop"/>
</dbReference>
<evidence type="ECO:0000256" key="15">
    <source>
        <dbReference type="ARBA" id="ARBA00029428"/>
    </source>
</evidence>
<keyword evidence="10" id="KW-0770">Synapse</keyword>
<evidence type="ECO:0000256" key="18">
    <source>
        <dbReference type="ARBA" id="ARBA00074379"/>
    </source>
</evidence>
<dbReference type="GO" id="GO:0072594">
    <property type="term" value="P:establishment of protein localization to organelle"/>
    <property type="evidence" value="ECO:0007669"/>
    <property type="project" value="TreeGrafter"/>
</dbReference>
<evidence type="ECO:0000256" key="5">
    <source>
        <dbReference type="ARBA" id="ARBA00009644"/>
    </source>
</evidence>
<evidence type="ECO:0000256" key="7">
    <source>
        <dbReference type="ARBA" id="ARBA00022729"/>
    </source>
</evidence>
<comment type="function">
    <text evidence="16">Plays a role in short-term synaptic plasticity in a subset of GABAergic neurons in the brain.</text>
</comment>
<evidence type="ECO:0000256" key="16">
    <source>
        <dbReference type="ARBA" id="ARBA00053950"/>
    </source>
</evidence>
<dbReference type="PANTHER" id="PTHR11506:SF35">
    <property type="entry name" value="LYSOSOME-ASSOCIATED MEMBRANE GLYCOPROTEIN 5"/>
    <property type="match status" value="1"/>
</dbReference>
<evidence type="ECO:0000256" key="4">
    <source>
        <dbReference type="ARBA" id="ARBA00004279"/>
    </source>
</evidence>
<comment type="subcellular location">
    <subcellularLocation>
        <location evidence="4">Cell projection</location>
        <location evidence="4">Dendrite</location>
    </subcellularLocation>
    <subcellularLocation>
        <location evidence="17">Cell projection</location>
        <location evidence="17">Growth cone membrane</location>
        <topology evidence="17">Single-pass type I membrane protein</topology>
    </subcellularLocation>
    <subcellularLocation>
        <location evidence="15">Cytoplasmic vesicle</location>
        <location evidence="15">Secretory vesicle</location>
        <location evidence="15">Synaptic vesicle membrane</location>
        <topology evidence="15">Single-pass type I membrane protein</topology>
    </subcellularLocation>
    <subcellularLocation>
        <location evidence="2">Early endosome membrane</location>
        <topology evidence="2">Single-pass type I membrane protein</topology>
    </subcellularLocation>
    <subcellularLocation>
        <location evidence="1">Endoplasmic reticulum-Golgi intermediate compartment membrane</location>
        <topology evidence="1">Single-pass type I membrane protein</topology>
    </subcellularLocation>
    <subcellularLocation>
        <location evidence="20">Membrane</location>
        <topology evidence="20">Single-pass type I membrane protein</topology>
    </subcellularLocation>
    <subcellularLocation>
        <location evidence="3">Recycling endosome</location>
    </subcellularLocation>
</comment>
<dbReference type="PROSITE" id="PS51407">
    <property type="entry name" value="LAMP_3"/>
    <property type="match status" value="1"/>
</dbReference>
<keyword evidence="6 20" id="KW-0812">Transmembrane</keyword>
<evidence type="ECO:0000259" key="23">
    <source>
        <dbReference type="Pfam" id="PF01299"/>
    </source>
</evidence>
<dbReference type="PANTHER" id="PTHR11506">
    <property type="entry name" value="LYSOSOME-ASSOCIATED MEMBRANE GLYCOPROTEIN"/>
    <property type="match status" value="1"/>
</dbReference>
<evidence type="ECO:0000256" key="2">
    <source>
        <dbReference type="ARBA" id="ARBA00004158"/>
    </source>
</evidence>
<dbReference type="GO" id="GO:0005886">
    <property type="term" value="C:plasma membrane"/>
    <property type="evidence" value="ECO:0007669"/>
    <property type="project" value="UniProtKB-SubCell"/>
</dbReference>
<keyword evidence="9" id="KW-1133">Transmembrane helix</keyword>
<reference evidence="24" key="1">
    <citation type="journal article" date="2016" name="Gigascience">
        <title>De novo construction of an expanded transcriptome assembly for the western tarnished plant bug, Lygus hesperus.</title>
        <authorList>
            <person name="Tassone E.E."/>
            <person name="Geib S.M."/>
            <person name="Hall B."/>
            <person name="Fabrick J.A."/>
            <person name="Brent C.S."/>
            <person name="Hull J.J."/>
        </authorList>
    </citation>
    <scope>NUCLEOTIDE SEQUENCE</scope>
</reference>
<feature type="non-terminal residue" evidence="24">
    <location>
        <position position="233"/>
    </location>
</feature>
<evidence type="ECO:0000256" key="10">
    <source>
        <dbReference type="ARBA" id="ARBA00023018"/>
    </source>
</evidence>
<feature type="signal peptide" evidence="22">
    <location>
        <begin position="1"/>
        <end position="21"/>
    </location>
</feature>
<feature type="compositionally biased region" description="Pro residues" evidence="21">
    <location>
        <begin position="67"/>
        <end position="103"/>
    </location>
</feature>
<evidence type="ECO:0000256" key="22">
    <source>
        <dbReference type="SAM" id="SignalP"/>
    </source>
</evidence>
<organism evidence="24">
    <name type="scientific">Lygus hesperus</name>
    <name type="common">Western plant bug</name>
    <dbReference type="NCBI Taxonomy" id="30085"/>
    <lineage>
        <taxon>Eukaryota</taxon>
        <taxon>Metazoa</taxon>
        <taxon>Ecdysozoa</taxon>
        <taxon>Arthropoda</taxon>
        <taxon>Hexapoda</taxon>
        <taxon>Insecta</taxon>
        <taxon>Pterygota</taxon>
        <taxon>Neoptera</taxon>
        <taxon>Paraneoptera</taxon>
        <taxon>Hemiptera</taxon>
        <taxon>Heteroptera</taxon>
        <taxon>Panheteroptera</taxon>
        <taxon>Cimicomorpha</taxon>
        <taxon>Miridae</taxon>
        <taxon>Mirini</taxon>
        <taxon>Lygus</taxon>
    </lineage>
</organism>
<keyword evidence="8" id="KW-0967">Endosome</keyword>
<keyword evidence="13" id="KW-0966">Cell projection</keyword>
<dbReference type="AlphaFoldDB" id="A0A146MDP3"/>
<keyword evidence="14" id="KW-0968">Cytoplasmic vesicle</keyword>
<evidence type="ECO:0000256" key="3">
    <source>
        <dbReference type="ARBA" id="ARBA00004172"/>
    </source>
</evidence>
<evidence type="ECO:0000256" key="6">
    <source>
        <dbReference type="ARBA" id="ARBA00022692"/>
    </source>
</evidence>
<evidence type="ECO:0000256" key="1">
    <source>
        <dbReference type="ARBA" id="ARBA00004151"/>
    </source>
</evidence>
<evidence type="ECO:0000256" key="21">
    <source>
        <dbReference type="SAM" id="MobiDB-lite"/>
    </source>
</evidence>
<evidence type="ECO:0000256" key="11">
    <source>
        <dbReference type="ARBA" id="ARBA00023136"/>
    </source>
</evidence>
<evidence type="ECO:0000256" key="20">
    <source>
        <dbReference type="PROSITE-ProRule" id="PRU00740"/>
    </source>
</evidence>